<dbReference type="OrthoDB" id="5588846at2759"/>
<evidence type="ECO:0000256" key="2">
    <source>
        <dbReference type="ARBA" id="ARBA00022737"/>
    </source>
</evidence>
<dbReference type="GeneID" id="17303626"/>
<evidence type="ECO:0000313" key="5">
    <source>
        <dbReference type="EMBL" id="EKX46876.1"/>
    </source>
</evidence>
<dbReference type="PROSITE" id="PS50919">
    <property type="entry name" value="MIR"/>
    <property type="match status" value="3"/>
</dbReference>
<keyword evidence="2" id="KW-0677">Repeat</keyword>
<dbReference type="PANTHER" id="PTHR46809">
    <property type="entry name" value="STROMAL CELL-DERIVED FACTOR 2-LIKE PROTEIN"/>
    <property type="match status" value="1"/>
</dbReference>
<dbReference type="Pfam" id="PF02815">
    <property type="entry name" value="MIR"/>
    <property type="match status" value="1"/>
</dbReference>
<dbReference type="HOGENOM" id="CLU_078126_0_0_1"/>
<dbReference type="KEGG" id="gtt:GUITHDRAFT_137871"/>
<dbReference type="InterPro" id="IPR036300">
    <property type="entry name" value="MIR_dom_sf"/>
</dbReference>
<sequence>MDAMLEGGCVRRAADKTGQEMRSFVLAACILLALKSVAANDDEGQEFEVVTCGSAINLVHVQSRYRLHSHEVAYGSGSRQQSVTAVSFLADPNSLWVVRGEHGKQCPQGTQIKNGDTIRLTHLNTKRNLHSHFFESPLSKQQEVSGFGDKSSGDSGDEWVVEMKDEDYWKRGKRFRLKHKATGAYLHSHSNVG</sequence>
<dbReference type="eggNOG" id="KOG3358">
    <property type="taxonomic scope" value="Eukaryota"/>
</dbReference>
<dbReference type="PaxDb" id="55529-EKX46876"/>
<evidence type="ECO:0000313" key="7">
    <source>
        <dbReference type="Proteomes" id="UP000011087"/>
    </source>
</evidence>
<feature type="domain" description="MIR" evidence="4">
    <location>
        <begin position="47"/>
        <end position="101"/>
    </location>
</feature>
<dbReference type="STRING" id="905079.L1JEG8"/>
<evidence type="ECO:0000313" key="6">
    <source>
        <dbReference type="EnsemblProtists" id="EKX46876"/>
    </source>
</evidence>
<reference evidence="5 7" key="1">
    <citation type="journal article" date="2012" name="Nature">
        <title>Algal genomes reveal evolutionary mosaicism and the fate of nucleomorphs.</title>
        <authorList>
            <consortium name="DOE Joint Genome Institute"/>
            <person name="Curtis B.A."/>
            <person name="Tanifuji G."/>
            <person name="Burki F."/>
            <person name="Gruber A."/>
            <person name="Irimia M."/>
            <person name="Maruyama S."/>
            <person name="Arias M.C."/>
            <person name="Ball S.G."/>
            <person name="Gile G.H."/>
            <person name="Hirakawa Y."/>
            <person name="Hopkins J.F."/>
            <person name="Kuo A."/>
            <person name="Rensing S.A."/>
            <person name="Schmutz J."/>
            <person name="Symeonidi A."/>
            <person name="Elias M."/>
            <person name="Eveleigh R.J."/>
            <person name="Herman E.K."/>
            <person name="Klute M.J."/>
            <person name="Nakayama T."/>
            <person name="Obornik M."/>
            <person name="Reyes-Prieto A."/>
            <person name="Armbrust E.V."/>
            <person name="Aves S.J."/>
            <person name="Beiko R.G."/>
            <person name="Coutinho P."/>
            <person name="Dacks J.B."/>
            <person name="Durnford D.G."/>
            <person name="Fast N.M."/>
            <person name="Green B.R."/>
            <person name="Grisdale C.J."/>
            <person name="Hempel F."/>
            <person name="Henrissat B."/>
            <person name="Hoppner M.P."/>
            <person name="Ishida K."/>
            <person name="Kim E."/>
            <person name="Koreny L."/>
            <person name="Kroth P.G."/>
            <person name="Liu Y."/>
            <person name="Malik S.B."/>
            <person name="Maier U.G."/>
            <person name="McRose D."/>
            <person name="Mock T."/>
            <person name="Neilson J.A."/>
            <person name="Onodera N.T."/>
            <person name="Poole A.M."/>
            <person name="Pritham E.J."/>
            <person name="Richards T.A."/>
            <person name="Rocap G."/>
            <person name="Roy S.W."/>
            <person name="Sarai C."/>
            <person name="Schaack S."/>
            <person name="Shirato S."/>
            <person name="Slamovits C.H."/>
            <person name="Spencer D.F."/>
            <person name="Suzuki S."/>
            <person name="Worden A.Z."/>
            <person name="Zauner S."/>
            <person name="Barry K."/>
            <person name="Bell C."/>
            <person name="Bharti A.K."/>
            <person name="Crow J.A."/>
            <person name="Grimwood J."/>
            <person name="Kramer R."/>
            <person name="Lindquist E."/>
            <person name="Lucas S."/>
            <person name="Salamov A."/>
            <person name="McFadden G.I."/>
            <person name="Lane C.E."/>
            <person name="Keeling P.J."/>
            <person name="Gray M.W."/>
            <person name="Grigoriev I.V."/>
            <person name="Archibald J.M."/>
        </authorList>
    </citation>
    <scope>NUCLEOTIDE SEQUENCE</scope>
    <source>
        <strain evidence="5 7">CCMP2712</strain>
    </source>
</reference>
<protein>
    <recommendedName>
        <fullName evidence="4">MIR domain-containing protein</fullName>
    </recommendedName>
</protein>
<reference evidence="7" key="2">
    <citation type="submission" date="2012-11" db="EMBL/GenBank/DDBJ databases">
        <authorList>
            <person name="Kuo A."/>
            <person name="Curtis B.A."/>
            <person name="Tanifuji G."/>
            <person name="Burki F."/>
            <person name="Gruber A."/>
            <person name="Irimia M."/>
            <person name="Maruyama S."/>
            <person name="Arias M.C."/>
            <person name="Ball S.G."/>
            <person name="Gile G.H."/>
            <person name="Hirakawa Y."/>
            <person name="Hopkins J.F."/>
            <person name="Rensing S.A."/>
            <person name="Schmutz J."/>
            <person name="Symeonidi A."/>
            <person name="Elias M."/>
            <person name="Eveleigh R.J."/>
            <person name="Herman E.K."/>
            <person name="Klute M.J."/>
            <person name="Nakayama T."/>
            <person name="Obornik M."/>
            <person name="Reyes-Prieto A."/>
            <person name="Armbrust E.V."/>
            <person name="Aves S.J."/>
            <person name="Beiko R.G."/>
            <person name="Coutinho P."/>
            <person name="Dacks J.B."/>
            <person name="Durnford D.G."/>
            <person name="Fast N.M."/>
            <person name="Green B.R."/>
            <person name="Grisdale C."/>
            <person name="Hempe F."/>
            <person name="Henrissat B."/>
            <person name="Hoppner M.P."/>
            <person name="Ishida K.-I."/>
            <person name="Kim E."/>
            <person name="Koreny L."/>
            <person name="Kroth P.G."/>
            <person name="Liu Y."/>
            <person name="Malik S.-B."/>
            <person name="Maier U.G."/>
            <person name="McRose D."/>
            <person name="Mock T."/>
            <person name="Neilson J.A."/>
            <person name="Onodera N.T."/>
            <person name="Poole A.M."/>
            <person name="Pritham E.J."/>
            <person name="Richards T.A."/>
            <person name="Rocap G."/>
            <person name="Roy S.W."/>
            <person name="Sarai C."/>
            <person name="Schaack S."/>
            <person name="Shirato S."/>
            <person name="Slamovits C.H."/>
            <person name="Spencer D.F."/>
            <person name="Suzuki S."/>
            <person name="Worden A.Z."/>
            <person name="Zauner S."/>
            <person name="Barry K."/>
            <person name="Bell C."/>
            <person name="Bharti A.K."/>
            <person name="Crow J.A."/>
            <person name="Grimwood J."/>
            <person name="Kramer R."/>
            <person name="Lindquist E."/>
            <person name="Lucas S."/>
            <person name="Salamov A."/>
            <person name="McFadden G.I."/>
            <person name="Lane C.E."/>
            <person name="Keeling P.J."/>
            <person name="Gray M.W."/>
            <person name="Grigoriev I.V."/>
            <person name="Archibald J.M."/>
        </authorList>
    </citation>
    <scope>NUCLEOTIDE SEQUENCE</scope>
    <source>
        <strain evidence="7">CCMP2712</strain>
    </source>
</reference>
<dbReference type="Gene3D" id="2.80.10.50">
    <property type="match status" value="1"/>
</dbReference>
<evidence type="ECO:0000259" key="4">
    <source>
        <dbReference type="PROSITE" id="PS50919"/>
    </source>
</evidence>
<dbReference type="Proteomes" id="UP000011087">
    <property type="component" value="Unassembled WGS sequence"/>
</dbReference>
<reference evidence="6" key="3">
    <citation type="submission" date="2015-06" db="UniProtKB">
        <authorList>
            <consortium name="EnsemblProtists"/>
        </authorList>
    </citation>
    <scope>IDENTIFICATION</scope>
</reference>
<evidence type="ECO:0000256" key="1">
    <source>
        <dbReference type="ARBA" id="ARBA00022729"/>
    </source>
</evidence>
<dbReference type="InterPro" id="IPR016093">
    <property type="entry name" value="MIR_motif"/>
</dbReference>
<keyword evidence="7" id="KW-1185">Reference proteome</keyword>
<accession>L1JEG8</accession>
<dbReference type="RefSeq" id="XP_005833856.1">
    <property type="nucleotide sequence ID" value="XM_005833799.1"/>
</dbReference>
<dbReference type="OMA" id="NYWRAME"/>
<name>L1JEG8_GUITC</name>
<feature type="domain" description="MIR" evidence="4">
    <location>
        <begin position="166"/>
        <end position="193"/>
    </location>
</feature>
<dbReference type="PANTHER" id="PTHR46809:SF2">
    <property type="entry name" value="GH21273P"/>
    <property type="match status" value="1"/>
</dbReference>
<evidence type="ECO:0000256" key="3">
    <source>
        <dbReference type="SAM" id="SignalP"/>
    </source>
</evidence>
<feature type="chain" id="PRO_5008771241" description="MIR domain-containing protein" evidence="3">
    <location>
        <begin position="40"/>
        <end position="193"/>
    </location>
</feature>
<feature type="domain" description="MIR" evidence="4">
    <location>
        <begin position="109"/>
        <end position="164"/>
    </location>
</feature>
<dbReference type="SMART" id="SM00472">
    <property type="entry name" value="MIR"/>
    <property type="match status" value="2"/>
</dbReference>
<organism evidence="5">
    <name type="scientific">Guillardia theta (strain CCMP2712)</name>
    <name type="common">Cryptophyte</name>
    <dbReference type="NCBI Taxonomy" id="905079"/>
    <lineage>
        <taxon>Eukaryota</taxon>
        <taxon>Cryptophyceae</taxon>
        <taxon>Pyrenomonadales</taxon>
        <taxon>Geminigeraceae</taxon>
        <taxon>Guillardia</taxon>
    </lineage>
</organism>
<feature type="signal peptide" evidence="3">
    <location>
        <begin position="1"/>
        <end position="39"/>
    </location>
</feature>
<dbReference type="AlphaFoldDB" id="L1JEG8"/>
<keyword evidence="1 3" id="KW-0732">Signal</keyword>
<dbReference type="EnsemblProtists" id="EKX46876">
    <property type="protein sequence ID" value="EKX46876"/>
    <property type="gene ID" value="GUITHDRAFT_137871"/>
</dbReference>
<dbReference type="SUPFAM" id="SSF82109">
    <property type="entry name" value="MIR domain"/>
    <property type="match status" value="1"/>
</dbReference>
<proteinExistence type="predicted"/>
<dbReference type="EMBL" id="JH992992">
    <property type="protein sequence ID" value="EKX46876.1"/>
    <property type="molecule type" value="Genomic_DNA"/>
</dbReference>
<gene>
    <name evidence="5" type="ORF">GUITHDRAFT_137871</name>
</gene>